<gene>
    <name evidence="1" type="ORF">SB4_15355</name>
</gene>
<dbReference type="Proteomes" id="UP000074072">
    <property type="component" value="Unassembled WGS sequence"/>
</dbReference>
<protein>
    <submittedName>
        <fullName evidence="1">Uncharacterized protein</fullName>
    </submittedName>
</protein>
<name>A0A147IMP0_9SPHN</name>
<comment type="caution">
    <text evidence="1">The sequence shown here is derived from an EMBL/GenBank/DDBJ whole genome shotgun (WGS) entry which is preliminary data.</text>
</comment>
<proteinExistence type="predicted"/>
<evidence type="ECO:0000313" key="2">
    <source>
        <dbReference type="Proteomes" id="UP000074072"/>
    </source>
</evidence>
<dbReference type="EMBL" id="LDTE01000110">
    <property type="protein sequence ID" value="KTT96462.1"/>
    <property type="molecule type" value="Genomic_DNA"/>
</dbReference>
<reference evidence="1 2" key="1">
    <citation type="journal article" date="2016" name="Front. Microbiol.">
        <title>Genomic Resource of Rice Seed Associated Bacteria.</title>
        <authorList>
            <person name="Midha S."/>
            <person name="Bansal K."/>
            <person name="Sharma S."/>
            <person name="Kumar N."/>
            <person name="Patil P.P."/>
            <person name="Chaudhry V."/>
            <person name="Patil P.B."/>
        </authorList>
    </citation>
    <scope>NUCLEOTIDE SEQUENCE [LARGE SCALE GENOMIC DNA]</scope>
    <source>
        <strain evidence="1 2">SB4</strain>
    </source>
</reference>
<organism evidence="1 2">
    <name type="scientific">Sphingomonas sanguinis</name>
    <dbReference type="NCBI Taxonomy" id="33051"/>
    <lineage>
        <taxon>Bacteria</taxon>
        <taxon>Pseudomonadati</taxon>
        <taxon>Pseudomonadota</taxon>
        <taxon>Alphaproteobacteria</taxon>
        <taxon>Sphingomonadales</taxon>
        <taxon>Sphingomonadaceae</taxon>
        <taxon>Sphingomonas</taxon>
    </lineage>
</organism>
<evidence type="ECO:0000313" key="1">
    <source>
        <dbReference type="EMBL" id="KTT96462.1"/>
    </source>
</evidence>
<dbReference type="AlphaFoldDB" id="A0A147IMP0"/>
<accession>A0A147IMP0</accession>
<sequence length="90" mass="10157">MAIFNFHQSNSRSFTFAIDEIKGQLLHRIEFADVPAAQQRPVITDDTDHKHIAARMDEFDKLIDHVIIGIGNCGIEVRFAAAHECAESKH</sequence>